<reference evidence="3 5" key="2">
    <citation type="submission" date="2020-02" db="EMBL/GenBank/DDBJ databases">
        <title>The WGS of Modestobacter muralis DSM 100205.</title>
        <authorList>
            <person name="Jiang Z."/>
        </authorList>
    </citation>
    <scope>NUCLEOTIDE SEQUENCE [LARGE SCALE GENOMIC DNA]</scope>
    <source>
        <strain evidence="3 5">DSM 100205</strain>
    </source>
</reference>
<dbReference type="InterPro" id="IPR036873">
    <property type="entry name" value="Rhodanese-like_dom_sf"/>
</dbReference>
<protein>
    <submittedName>
        <fullName evidence="2">Rhodanese-like domain-containing protein</fullName>
    </submittedName>
</protein>
<dbReference type="Proteomes" id="UP000471152">
    <property type="component" value="Unassembled WGS sequence"/>
</dbReference>
<dbReference type="PANTHER" id="PTHR44086:SF10">
    <property type="entry name" value="THIOSULFATE SULFURTRANSFERASE_RHODANESE-LIKE DOMAIN-CONTAINING PROTEIN 3"/>
    <property type="match status" value="1"/>
</dbReference>
<evidence type="ECO:0000259" key="1">
    <source>
        <dbReference type="PROSITE" id="PS50206"/>
    </source>
</evidence>
<sequence length="209" mass="21152">MTTPVLIAPDAVAARLEDPAAPTLIDVRTPAEYETAHVPGSVNIPLPLVQEHAQTLAAALDGPVVLVCQAGGRARTAHDALASAGAEQLAVLEGGMNAHTAGGHPVRRGRQRWALERQVRLVAGGLVAASVLASIRFPKARFLAGGIGTGLTVAAVTDTCAMGAALSALPYNRGGKPVQLDDVVAVLRSATTDSAGPATHTTGRNAATS</sequence>
<feature type="domain" description="Rhodanese" evidence="1">
    <location>
        <begin position="18"/>
        <end position="108"/>
    </location>
</feature>
<evidence type="ECO:0000313" key="4">
    <source>
        <dbReference type="Proteomes" id="UP000468828"/>
    </source>
</evidence>
<dbReference type="SUPFAM" id="SSF52821">
    <property type="entry name" value="Rhodanese/Cell cycle control phosphatase"/>
    <property type="match status" value="1"/>
</dbReference>
<proteinExistence type="predicted"/>
<dbReference type="PROSITE" id="PS50206">
    <property type="entry name" value="RHODANESE_3"/>
    <property type="match status" value="1"/>
</dbReference>
<evidence type="ECO:0000313" key="2">
    <source>
        <dbReference type="EMBL" id="NEK95148.1"/>
    </source>
</evidence>
<accession>A0A6P0F156</accession>
<dbReference type="GO" id="GO:0004792">
    <property type="term" value="F:thiosulfate-cyanide sulfurtransferase activity"/>
    <property type="evidence" value="ECO:0007669"/>
    <property type="project" value="TreeGrafter"/>
</dbReference>
<dbReference type="PANTHER" id="PTHR44086">
    <property type="entry name" value="THIOSULFATE SULFURTRANSFERASE RDL2, MITOCHONDRIAL-RELATED"/>
    <property type="match status" value="1"/>
</dbReference>
<evidence type="ECO:0000313" key="5">
    <source>
        <dbReference type="Proteomes" id="UP000471152"/>
    </source>
</evidence>
<reference evidence="2 4" key="1">
    <citation type="submission" date="2020-01" db="EMBL/GenBank/DDBJ databases">
        <title>the WGS Modestobacter muralis CPCC 204518.</title>
        <authorList>
            <person name="Jiang Z."/>
        </authorList>
    </citation>
    <scope>NUCLEOTIDE SEQUENCE [LARGE SCALE GENOMIC DNA]</scope>
    <source>
        <strain evidence="2 4">DSM 100205</strain>
    </source>
</reference>
<keyword evidence="4" id="KW-1185">Reference proteome</keyword>
<dbReference type="EMBL" id="JAAGWB010000038">
    <property type="protein sequence ID" value="NEN52036.1"/>
    <property type="molecule type" value="Genomic_DNA"/>
</dbReference>
<dbReference type="AlphaFoldDB" id="A0A6P0F156"/>
<dbReference type="EMBL" id="JAAGWH010000036">
    <property type="protein sequence ID" value="NEK95148.1"/>
    <property type="molecule type" value="Genomic_DNA"/>
</dbReference>
<dbReference type="CDD" id="cd00158">
    <property type="entry name" value="RHOD"/>
    <property type="match status" value="1"/>
</dbReference>
<dbReference type="RefSeq" id="WP_163611711.1">
    <property type="nucleotide sequence ID" value="NZ_JAAGWB010000038.1"/>
</dbReference>
<name>A0A6P0F156_9ACTN</name>
<dbReference type="Pfam" id="PF00581">
    <property type="entry name" value="Rhodanese"/>
    <property type="match status" value="1"/>
</dbReference>
<evidence type="ECO:0000313" key="3">
    <source>
        <dbReference type="EMBL" id="NEN52036.1"/>
    </source>
</evidence>
<dbReference type="Proteomes" id="UP000468828">
    <property type="component" value="Unassembled WGS sequence"/>
</dbReference>
<comment type="caution">
    <text evidence="2">The sequence shown here is derived from an EMBL/GenBank/DDBJ whole genome shotgun (WGS) entry which is preliminary data.</text>
</comment>
<organism evidence="2 4">
    <name type="scientific">Modestobacter muralis</name>
    <dbReference type="NCBI Taxonomy" id="1608614"/>
    <lineage>
        <taxon>Bacteria</taxon>
        <taxon>Bacillati</taxon>
        <taxon>Actinomycetota</taxon>
        <taxon>Actinomycetes</taxon>
        <taxon>Geodermatophilales</taxon>
        <taxon>Geodermatophilaceae</taxon>
        <taxon>Modestobacter</taxon>
    </lineage>
</organism>
<dbReference type="InterPro" id="IPR001763">
    <property type="entry name" value="Rhodanese-like_dom"/>
</dbReference>
<gene>
    <name evidence="3" type="ORF">G3R41_14000</name>
    <name evidence="2" type="ORF">GCU67_13350</name>
</gene>
<dbReference type="SMART" id="SM00450">
    <property type="entry name" value="RHOD"/>
    <property type="match status" value="1"/>
</dbReference>
<dbReference type="Gene3D" id="6.10.140.1340">
    <property type="match status" value="1"/>
</dbReference>
<dbReference type="Gene3D" id="3.40.250.10">
    <property type="entry name" value="Rhodanese-like domain"/>
    <property type="match status" value="1"/>
</dbReference>